<sequence>MNPLFRDMRIAHCEQLRARAVHDVPRLRRALHLIGQIAEHERRGSASTYAMHRIAQLARAALVVSTPPDDDGGPDTDHRVDHLGNHP</sequence>
<protein>
    <submittedName>
        <fullName evidence="2">Uncharacterized protein</fullName>
    </submittedName>
</protein>
<dbReference type="AlphaFoldDB" id="A0A2U3IE80"/>
<name>A0A2U3IE80_9BURK</name>
<dbReference type="RefSeq" id="WP_106857990.1">
    <property type="nucleotide sequence ID" value="NZ_OGTP01000032.1"/>
</dbReference>
<organism evidence="2 3">
    <name type="scientific">Caballeronia novacaledonica</name>
    <dbReference type="NCBI Taxonomy" id="1544861"/>
    <lineage>
        <taxon>Bacteria</taxon>
        <taxon>Pseudomonadati</taxon>
        <taxon>Pseudomonadota</taxon>
        <taxon>Betaproteobacteria</taxon>
        <taxon>Burkholderiales</taxon>
        <taxon>Burkholderiaceae</taxon>
        <taxon>Caballeronia</taxon>
    </lineage>
</organism>
<gene>
    <name evidence="2" type="ORF">NOV72_05742</name>
</gene>
<dbReference type="Proteomes" id="UP000238169">
    <property type="component" value="Unassembled WGS sequence"/>
</dbReference>
<accession>A0A2U3IE80</accession>
<proteinExistence type="predicted"/>
<reference evidence="3" key="1">
    <citation type="submission" date="2018-01" db="EMBL/GenBank/DDBJ databases">
        <authorList>
            <person name="Peeters C."/>
        </authorList>
    </citation>
    <scope>NUCLEOTIDE SEQUENCE [LARGE SCALE GENOMIC DNA]</scope>
</reference>
<dbReference type="OrthoDB" id="9914125at2"/>
<feature type="region of interest" description="Disordered" evidence="1">
    <location>
        <begin position="64"/>
        <end position="87"/>
    </location>
</feature>
<feature type="compositionally biased region" description="Basic and acidic residues" evidence="1">
    <location>
        <begin position="75"/>
        <end position="87"/>
    </location>
</feature>
<dbReference type="EMBL" id="OGTP01000032">
    <property type="protein sequence ID" value="SPB18542.1"/>
    <property type="molecule type" value="Genomic_DNA"/>
</dbReference>
<keyword evidence="3" id="KW-1185">Reference proteome</keyword>
<evidence type="ECO:0000256" key="1">
    <source>
        <dbReference type="SAM" id="MobiDB-lite"/>
    </source>
</evidence>
<evidence type="ECO:0000313" key="2">
    <source>
        <dbReference type="EMBL" id="SPB18542.1"/>
    </source>
</evidence>
<evidence type="ECO:0000313" key="3">
    <source>
        <dbReference type="Proteomes" id="UP000238169"/>
    </source>
</evidence>